<dbReference type="AlphaFoldDB" id="A0AAN9RU53"/>
<evidence type="ECO:0000313" key="2">
    <source>
        <dbReference type="Proteomes" id="UP001386955"/>
    </source>
</evidence>
<keyword evidence="2" id="KW-1185">Reference proteome</keyword>
<organism evidence="1 2">
    <name type="scientific">Psophocarpus tetragonolobus</name>
    <name type="common">Winged bean</name>
    <name type="synonym">Dolichos tetragonolobus</name>
    <dbReference type="NCBI Taxonomy" id="3891"/>
    <lineage>
        <taxon>Eukaryota</taxon>
        <taxon>Viridiplantae</taxon>
        <taxon>Streptophyta</taxon>
        <taxon>Embryophyta</taxon>
        <taxon>Tracheophyta</taxon>
        <taxon>Spermatophyta</taxon>
        <taxon>Magnoliopsida</taxon>
        <taxon>eudicotyledons</taxon>
        <taxon>Gunneridae</taxon>
        <taxon>Pentapetalae</taxon>
        <taxon>rosids</taxon>
        <taxon>fabids</taxon>
        <taxon>Fabales</taxon>
        <taxon>Fabaceae</taxon>
        <taxon>Papilionoideae</taxon>
        <taxon>50 kb inversion clade</taxon>
        <taxon>NPAAA clade</taxon>
        <taxon>indigoferoid/millettioid clade</taxon>
        <taxon>Phaseoleae</taxon>
        <taxon>Psophocarpus</taxon>
    </lineage>
</organism>
<name>A0AAN9RU53_PSOTE</name>
<sequence>MRLPKGEDKKFSEDYNALAHHKEFPIWFHSRYMNLSKWKSTIMKHKRGSELHYEIYNRETKDLETNEGYPEINCNSQSI</sequence>
<dbReference type="Proteomes" id="UP001386955">
    <property type="component" value="Unassembled WGS sequence"/>
</dbReference>
<accession>A0AAN9RU53</accession>
<comment type="caution">
    <text evidence="1">The sequence shown here is derived from an EMBL/GenBank/DDBJ whole genome shotgun (WGS) entry which is preliminary data.</text>
</comment>
<gene>
    <name evidence="1" type="ORF">VNO78_28701</name>
</gene>
<protein>
    <submittedName>
        <fullName evidence="1">Uncharacterized protein</fullName>
    </submittedName>
</protein>
<dbReference type="EMBL" id="JAYMYS010000008">
    <property type="protein sequence ID" value="KAK7383036.1"/>
    <property type="molecule type" value="Genomic_DNA"/>
</dbReference>
<evidence type="ECO:0000313" key="1">
    <source>
        <dbReference type="EMBL" id="KAK7383036.1"/>
    </source>
</evidence>
<proteinExistence type="predicted"/>
<reference evidence="1 2" key="1">
    <citation type="submission" date="2024-01" db="EMBL/GenBank/DDBJ databases">
        <title>The genomes of 5 underutilized Papilionoideae crops provide insights into root nodulation and disease resistanc.</title>
        <authorList>
            <person name="Jiang F."/>
        </authorList>
    </citation>
    <scope>NUCLEOTIDE SEQUENCE [LARGE SCALE GENOMIC DNA]</scope>
    <source>
        <strain evidence="1">DUOXIRENSHENG_FW03</strain>
        <tissue evidence="1">Leaves</tissue>
    </source>
</reference>